<evidence type="ECO:0000256" key="1">
    <source>
        <dbReference type="ARBA" id="ARBA00023002"/>
    </source>
</evidence>
<dbReference type="EMBL" id="JAODAN010000005">
    <property type="protein sequence ID" value="KAK1924474.1"/>
    <property type="molecule type" value="Genomic_DNA"/>
</dbReference>
<dbReference type="GO" id="GO:0016491">
    <property type="term" value="F:oxidoreductase activity"/>
    <property type="evidence" value="ECO:0007669"/>
    <property type="project" value="UniProtKB-KW"/>
</dbReference>
<dbReference type="PANTHER" id="PTHR35870:SF1">
    <property type="entry name" value="PROTEIN, PUTATIVE (AFU_ORTHOLOGUE AFUA_5G03330)-RELATED"/>
    <property type="match status" value="1"/>
</dbReference>
<dbReference type="PANTHER" id="PTHR35870">
    <property type="entry name" value="PROTEIN, PUTATIVE (AFU_ORTHOLOGUE AFUA_5G03330)-RELATED"/>
    <property type="match status" value="1"/>
</dbReference>
<dbReference type="AlphaFoldDB" id="A0AAD9L6J9"/>
<evidence type="ECO:0008006" key="4">
    <source>
        <dbReference type="Google" id="ProtNLM"/>
    </source>
</evidence>
<keyword evidence="3" id="KW-1185">Reference proteome</keyword>
<dbReference type="InterPro" id="IPR025337">
    <property type="entry name" value="Questin_oxidase-like"/>
</dbReference>
<comment type="caution">
    <text evidence="2">The sequence shown here is derived from an EMBL/GenBank/DDBJ whole genome shotgun (WGS) entry which is preliminary data.</text>
</comment>
<reference evidence="2" key="1">
    <citation type="submission" date="2023-02" db="EMBL/GenBank/DDBJ databases">
        <title>Identification and recombinant expression of a fungal hydrolase from Papiliotrema laurentii that hydrolyzes apple cutin and clears colloidal polyester polyurethane.</title>
        <authorList>
            <consortium name="DOE Joint Genome Institute"/>
            <person name="Roman V.A."/>
            <person name="Bojanowski C."/>
            <person name="Crable B.R."/>
            <person name="Wagner D.N."/>
            <person name="Hung C.S."/>
            <person name="Nadeau L.J."/>
            <person name="Schratz L."/>
            <person name="Haridas S."/>
            <person name="Pangilinan J."/>
            <person name="Lipzen A."/>
            <person name="Na H."/>
            <person name="Yan M."/>
            <person name="Ng V."/>
            <person name="Grigoriev I.V."/>
            <person name="Spatafora J.W."/>
            <person name="Barlow D."/>
            <person name="Biffinger J."/>
            <person name="Kelley-Loughnane N."/>
            <person name="Varaljay V.A."/>
            <person name="Crookes-Goodson W.J."/>
        </authorList>
    </citation>
    <scope>NUCLEOTIDE SEQUENCE</scope>
    <source>
        <strain evidence="2">5307AH</strain>
    </source>
</reference>
<evidence type="ECO:0000313" key="2">
    <source>
        <dbReference type="EMBL" id="KAK1924474.1"/>
    </source>
</evidence>
<organism evidence="2 3">
    <name type="scientific">Papiliotrema laurentii</name>
    <name type="common">Cryptococcus laurentii</name>
    <dbReference type="NCBI Taxonomy" id="5418"/>
    <lineage>
        <taxon>Eukaryota</taxon>
        <taxon>Fungi</taxon>
        <taxon>Dikarya</taxon>
        <taxon>Basidiomycota</taxon>
        <taxon>Agaricomycotina</taxon>
        <taxon>Tremellomycetes</taxon>
        <taxon>Tremellales</taxon>
        <taxon>Rhynchogastremaceae</taxon>
        <taxon>Papiliotrema</taxon>
    </lineage>
</organism>
<name>A0AAD9L6J9_PAPLA</name>
<gene>
    <name evidence="2" type="ORF">DB88DRAFT_490537</name>
</gene>
<protein>
    <recommendedName>
        <fullName evidence="4">Oxidoreductase AflY</fullName>
    </recommendedName>
</protein>
<dbReference type="Pfam" id="PF14027">
    <property type="entry name" value="Questin_oxidase"/>
    <property type="match status" value="1"/>
</dbReference>
<keyword evidence="1" id="KW-0560">Oxidoreductase</keyword>
<proteinExistence type="predicted"/>
<dbReference type="Proteomes" id="UP001182556">
    <property type="component" value="Unassembled WGS sequence"/>
</dbReference>
<accession>A0AAD9L6J9</accession>
<sequence length="553" mass="61621">MRLFVTARKNLTHQATKHQAAFRTMSLHSSFKTDFPDSTAVPSSFFKWPGVTQASTDTTRRVLEENDRKHDIYEKLRYAHNHFPHSILTRYALGAPPKLLEDTWKHDEKRLATLDPKDDHRETGDLSRLPEKITTDDWDDPKTLGFKDAYARYLVFFHSEIGRLGPLGAVKEYVFSPEANWNSRNNHAAPQMLVRMVAGVLHPFIHTGFGLEFRDRVVLAEALAQAAVHDHSVMRQLFPSNWPENELHPRPGKGLEVKKDEWNDDVIAEGSSGGVSLFEIFAELQQDKHLAAPPYNPNMLINDRLTAVFQGDNSDRLLALIDKWGLSDEELRDGPGGWHRKLDEVGVLVTLLACATGRKGERPRIDFFLMHTLTSSMFLPAFMAVLEPPARRAVLKTYTAALFAMSIARGKPNVDVSYLMQAPLFPVGPGTTPKPGASRDCLSDPSDEATRGAWPSIVESALYATDSHVPKSIRALAHYAATLASTPVGDLHGTTVNGQDVLPGSSQLDGTMFVRAAGLVMDVMGWCREGQEAGSWTFDPIGYDEVWRRTESS</sequence>
<evidence type="ECO:0000313" key="3">
    <source>
        <dbReference type="Proteomes" id="UP001182556"/>
    </source>
</evidence>